<feature type="compositionally biased region" description="Polar residues" evidence="1">
    <location>
        <begin position="258"/>
        <end position="279"/>
    </location>
</feature>
<dbReference type="Gene3D" id="1.10.8.10">
    <property type="entry name" value="DNA helicase RuvA subunit, C-terminal domain"/>
    <property type="match status" value="1"/>
</dbReference>
<dbReference type="OrthoDB" id="9942608at2759"/>
<dbReference type="GO" id="GO:0006511">
    <property type="term" value="P:ubiquitin-dependent protein catabolic process"/>
    <property type="evidence" value="ECO:0007669"/>
    <property type="project" value="TreeGrafter"/>
</dbReference>
<dbReference type="Pfam" id="PF02845">
    <property type="entry name" value="CUE"/>
    <property type="match status" value="1"/>
</dbReference>
<accession>A0A9Q5HWN3</accession>
<feature type="compositionally biased region" description="Polar residues" evidence="1">
    <location>
        <begin position="21"/>
        <end position="35"/>
    </location>
</feature>
<comment type="caution">
    <text evidence="3">The sequence shown here is derived from an EMBL/GenBank/DDBJ whole genome shotgun (WGS) entry which is preliminary data.</text>
</comment>
<feature type="domain" description="CUE" evidence="2">
    <location>
        <begin position="83"/>
        <end position="126"/>
    </location>
</feature>
<feature type="compositionally biased region" description="Low complexity" evidence="1">
    <location>
        <begin position="244"/>
        <end position="257"/>
    </location>
</feature>
<feature type="region of interest" description="Disordered" evidence="1">
    <location>
        <begin position="238"/>
        <end position="389"/>
    </location>
</feature>
<dbReference type="GO" id="GO:0005737">
    <property type="term" value="C:cytoplasm"/>
    <property type="evidence" value="ECO:0007669"/>
    <property type="project" value="TreeGrafter"/>
</dbReference>
<name>A0A9Q5HWN3_SANBA</name>
<dbReference type="CDD" id="cd14279">
    <property type="entry name" value="CUE"/>
    <property type="match status" value="1"/>
</dbReference>
<feature type="region of interest" description="Disordered" evidence="1">
    <location>
        <begin position="1"/>
        <end position="84"/>
    </location>
</feature>
<dbReference type="PANTHER" id="PTHR16461:SF5">
    <property type="entry name" value="TOLL-INTERACTING PROTEIN"/>
    <property type="match status" value="1"/>
</dbReference>
<dbReference type="PROSITE" id="PS51140">
    <property type="entry name" value="CUE"/>
    <property type="match status" value="1"/>
</dbReference>
<dbReference type="GO" id="GO:0043130">
    <property type="term" value="F:ubiquitin binding"/>
    <property type="evidence" value="ECO:0007669"/>
    <property type="project" value="InterPro"/>
</dbReference>
<protein>
    <recommendedName>
        <fullName evidence="2">CUE domain-containing protein</fullName>
    </recommendedName>
</protein>
<evidence type="ECO:0000313" key="4">
    <source>
        <dbReference type="Proteomes" id="UP000757232"/>
    </source>
</evidence>
<dbReference type="GO" id="GO:0031624">
    <property type="term" value="F:ubiquitin conjugating enzyme binding"/>
    <property type="evidence" value="ECO:0007669"/>
    <property type="project" value="TreeGrafter"/>
</dbReference>
<dbReference type="EMBL" id="LNZH02000192">
    <property type="protein sequence ID" value="OCB87339.1"/>
    <property type="molecule type" value="Genomic_DNA"/>
</dbReference>
<dbReference type="AlphaFoldDB" id="A0A9Q5HWN3"/>
<dbReference type="SUPFAM" id="SSF46934">
    <property type="entry name" value="UBA-like"/>
    <property type="match status" value="1"/>
</dbReference>
<reference evidence="3" key="1">
    <citation type="submission" date="2016-06" db="EMBL/GenBank/DDBJ databases">
        <title>Draft Genome sequence of the fungus Inonotus baumii.</title>
        <authorList>
            <person name="Zhu H."/>
            <person name="Lin W."/>
        </authorList>
    </citation>
    <scope>NUCLEOTIDE SEQUENCE</scope>
    <source>
        <strain evidence="3">821</strain>
    </source>
</reference>
<proteinExistence type="predicted"/>
<gene>
    <name evidence="3" type="ORF">A7U60_g5478</name>
</gene>
<feature type="compositionally biased region" description="Polar residues" evidence="1">
    <location>
        <begin position="353"/>
        <end position="366"/>
    </location>
</feature>
<sequence>MTTTDIPARTPSPTEVAAAAETTSKPVTSSDTPSSPGGADRGADRDRAADPTILTQTSEAEQAIHVTDEQPSHPQSRDTIDERVSPEVESLKAMFPDFDITILQSVLQSVDGDQERAADVLLGMSDPSYISQQHTTRSQSDLDEEFARSLVLEEQRQQANWHPDQPYPYPQDPRTGANVPYQPRVHQGHHGYQQQWGSPPPQAEGGRDTMTGVQEQFTKIAETGKKTFSSLMSKVKAKMQDYDQGNNQSGSSQQSQQTSWGPGTPSGVSPPQNEYSQPLQRGARSPPLAEAVQGYDANPPSAAGTGLSSGPAVSATPSPIPAPAERIPARPPSAGNVDPSKIGMLPKRPVSLLDTTGSQPQAQSNAMAHRDSADDELDYVENPFEEGRK</sequence>
<organism evidence="3 4">
    <name type="scientific">Sanghuangporus baumii</name>
    <name type="common">Phellinus baumii</name>
    <dbReference type="NCBI Taxonomy" id="108892"/>
    <lineage>
        <taxon>Eukaryota</taxon>
        <taxon>Fungi</taxon>
        <taxon>Dikarya</taxon>
        <taxon>Basidiomycota</taxon>
        <taxon>Agaricomycotina</taxon>
        <taxon>Agaricomycetes</taxon>
        <taxon>Hymenochaetales</taxon>
        <taxon>Hymenochaetaceae</taxon>
        <taxon>Sanghuangporus</taxon>
    </lineage>
</organism>
<keyword evidence="4" id="KW-1185">Reference proteome</keyword>
<dbReference type="PANTHER" id="PTHR16461">
    <property type="entry name" value="TOLL-INTERACTING PROTEIN"/>
    <property type="match status" value="1"/>
</dbReference>
<evidence type="ECO:0000259" key="2">
    <source>
        <dbReference type="PROSITE" id="PS51140"/>
    </source>
</evidence>
<dbReference type="InterPro" id="IPR009060">
    <property type="entry name" value="UBA-like_sf"/>
</dbReference>
<feature type="region of interest" description="Disordered" evidence="1">
    <location>
        <begin position="153"/>
        <end position="218"/>
    </location>
</feature>
<dbReference type="Proteomes" id="UP000757232">
    <property type="component" value="Unassembled WGS sequence"/>
</dbReference>
<dbReference type="InterPro" id="IPR003892">
    <property type="entry name" value="CUE"/>
</dbReference>
<evidence type="ECO:0000256" key="1">
    <source>
        <dbReference type="SAM" id="MobiDB-lite"/>
    </source>
</evidence>
<evidence type="ECO:0000313" key="3">
    <source>
        <dbReference type="EMBL" id="OCB87339.1"/>
    </source>
</evidence>
<feature type="compositionally biased region" description="Basic and acidic residues" evidence="1">
    <location>
        <begin position="66"/>
        <end position="84"/>
    </location>
</feature>